<protein>
    <submittedName>
        <fullName evidence="2 3">Uncharacterized protein</fullName>
    </submittedName>
</protein>
<sequence length="111" mass="11650">MLPPKSLVSAENPGQGNRNSAGEKKAAPTAGSLPAAATSACNVGPPLSGRLGGISKQQEKQLLSYPCKKSNDSASTRASTSVSCCTVCTFPDLCSSYHDRRHRHICIPDDY</sequence>
<dbReference type="RefSeq" id="XP_009218317.1">
    <property type="nucleotide sequence ID" value="XM_009220053.1"/>
</dbReference>
<keyword evidence="4" id="KW-1185">Reference proteome</keyword>
<dbReference type="EnsemblFungi" id="EJT82308">
    <property type="protein sequence ID" value="EJT82308"/>
    <property type="gene ID" value="GGTG_02282"/>
</dbReference>
<dbReference type="VEuPathDB" id="FungiDB:GGTG_02282"/>
<evidence type="ECO:0000313" key="4">
    <source>
        <dbReference type="Proteomes" id="UP000006039"/>
    </source>
</evidence>
<feature type="compositionally biased region" description="Low complexity" evidence="1">
    <location>
        <begin position="27"/>
        <end position="37"/>
    </location>
</feature>
<organism evidence="2">
    <name type="scientific">Gaeumannomyces tritici (strain R3-111a-1)</name>
    <name type="common">Wheat and barley take-all root rot fungus</name>
    <name type="synonym">Gaeumannomyces graminis var. tritici</name>
    <dbReference type="NCBI Taxonomy" id="644352"/>
    <lineage>
        <taxon>Eukaryota</taxon>
        <taxon>Fungi</taxon>
        <taxon>Dikarya</taxon>
        <taxon>Ascomycota</taxon>
        <taxon>Pezizomycotina</taxon>
        <taxon>Sordariomycetes</taxon>
        <taxon>Sordariomycetidae</taxon>
        <taxon>Magnaporthales</taxon>
        <taxon>Magnaporthaceae</taxon>
        <taxon>Gaeumannomyces</taxon>
    </lineage>
</organism>
<gene>
    <name evidence="3" type="primary">20342740</name>
    <name evidence="2" type="ORF">GGTG_02282</name>
</gene>
<evidence type="ECO:0000256" key="1">
    <source>
        <dbReference type="SAM" id="MobiDB-lite"/>
    </source>
</evidence>
<dbReference type="EMBL" id="GL385395">
    <property type="protein sequence ID" value="EJT82308.1"/>
    <property type="molecule type" value="Genomic_DNA"/>
</dbReference>
<dbReference type="Proteomes" id="UP000006039">
    <property type="component" value="Unassembled WGS sequence"/>
</dbReference>
<evidence type="ECO:0000313" key="3">
    <source>
        <dbReference type="EnsemblFungi" id="EJT82308"/>
    </source>
</evidence>
<dbReference type="GeneID" id="20342740"/>
<reference evidence="3" key="5">
    <citation type="submission" date="2018-04" db="UniProtKB">
        <authorList>
            <consortium name="EnsemblFungi"/>
        </authorList>
    </citation>
    <scope>IDENTIFICATION</scope>
    <source>
        <strain evidence="3">R3-111a-1</strain>
    </source>
</reference>
<reference evidence="3" key="4">
    <citation type="journal article" date="2015" name="G3 (Bethesda)">
        <title>Genome sequences of three phytopathogenic species of the Magnaporthaceae family of fungi.</title>
        <authorList>
            <person name="Okagaki L.H."/>
            <person name="Nunes C.C."/>
            <person name="Sailsbery J."/>
            <person name="Clay B."/>
            <person name="Brown D."/>
            <person name="John T."/>
            <person name="Oh Y."/>
            <person name="Young N."/>
            <person name="Fitzgerald M."/>
            <person name="Haas B.J."/>
            <person name="Zeng Q."/>
            <person name="Young S."/>
            <person name="Adiconis X."/>
            <person name="Fan L."/>
            <person name="Levin J.Z."/>
            <person name="Mitchell T.K."/>
            <person name="Okubara P.A."/>
            <person name="Farman M.L."/>
            <person name="Kohn L.M."/>
            <person name="Birren B."/>
            <person name="Ma L.-J."/>
            <person name="Dean R.A."/>
        </authorList>
    </citation>
    <scope>NUCLEOTIDE SEQUENCE</scope>
    <source>
        <strain evidence="3">R3-111a-1</strain>
    </source>
</reference>
<reference evidence="4" key="1">
    <citation type="submission" date="2010-07" db="EMBL/GenBank/DDBJ databases">
        <title>The genome sequence of Gaeumannomyces graminis var. tritici strain R3-111a-1.</title>
        <authorList>
            <consortium name="The Broad Institute Genome Sequencing Platform"/>
            <person name="Ma L.-J."/>
            <person name="Dead R."/>
            <person name="Young S."/>
            <person name="Zeng Q."/>
            <person name="Koehrsen M."/>
            <person name="Alvarado L."/>
            <person name="Berlin A."/>
            <person name="Chapman S.B."/>
            <person name="Chen Z."/>
            <person name="Freedman E."/>
            <person name="Gellesch M."/>
            <person name="Goldberg J."/>
            <person name="Griggs A."/>
            <person name="Gujja S."/>
            <person name="Heilman E.R."/>
            <person name="Heiman D."/>
            <person name="Hepburn T."/>
            <person name="Howarth C."/>
            <person name="Jen D."/>
            <person name="Larson L."/>
            <person name="Mehta T."/>
            <person name="Neiman D."/>
            <person name="Pearson M."/>
            <person name="Roberts A."/>
            <person name="Saif S."/>
            <person name="Shea T."/>
            <person name="Shenoy N."/>
            <person name="Sisk P."/>
            <person name="Stolte C."/>
            <person name="Sykes S."/>
            <person name="Walk T."/>
            <person name="White J."/>
            <person name="Yandava C."/>
            <person name="Haas B."/>
            <person name="Nusbaum C."/>
            <person name="Birren B."/>
        </authorList>
    </citation>
    <scope>NUCLEOTIDE SEQUENCE [LARGE SCALE GENOMIC DNA]</scope>
    <source>
        <strain evidence="4">R3-111a-1</strain>
    </source>
</reference>
<name>J3NLX7_GAET3</name>
<dbReference type="HOGENOM" id="CLU_2158552_0_0_1"/>
<accession>J3NLX7</accession>
<reference evidence="2" key="2">
    <citation type="submission" date="2010-07" db="EMBL/GenBank/DDBJ databases">
        <authorList>
            <consortium name="The Broad Institute Genome Sequencing Platform"/>
            <consortium name="Broad Institute Genome Sequencing Center for Infectious Disease"/>
            <person name="Ma L.-J."/>
            <person name="Dead R."/>
            <person name="Young S."/>
            <person name="Zeng Q."/>
            <person name="Koehrsen M."/>
            <person name="Alvarado L."/>
            <person name="Berlin A."/>
            <person name="Chapman S.B."/>
            <person name="Chen Z."/>
            <person name="Freedman E."/>
            <person name="Gellesch M."/>
            <person name="Goldberg J."/>
            <person name="Griggs A."/>
            <person name="Gujja S."/>
            <person name="Heilman E.R."/>
            <person name="Heiman D."/>
            <person name="Hepburn T."/>
            <person name="Howarth C."/>
            <person name="Jen D."/>
            <person name="Larson L."/>
            <person name="Mehta T."/>
            <person name="Neiman D."/>
            <person name="Pearson M."/>
            <person name="Roberts A."/>
            <person name="Saif S."/>
            <person name="Shea T."/>
            <person name="Shenoy N."/>
            <person name="Sisk P."/>
            <person name="Stolte C."/>
            <person name="Sykes S."/>
            <person name="Walk T."/>
            <person name="White J."/>
            <person name="Yandava C."/>
            <person name="Haas B."/>
            <person name="Nusbaum C."/>
            <person name="Birren B."/>
        </authorList>
    </citation>
    <scope>NUCLEOTIDE SEQUENCE</scope>
    <source>
        <strain evidence="2">R3-111a-1</strain>
    </source>
</reference>
<dbReference type="AlphaFoldDB" id="J3NLX7"/>
<proteinExistence type="predicted"/>
<evidence type="ECO:0000313" key="2">
    <source>
        <dbReference type="EMBL" id="EJT82308.1"/>
    </source>
</evidence>
<feature type="region of interest" description="Disordered" evidence="1">
    <location>
        <begin position="1"/>
        <end position="37"/>
    </location>
</feature>
<reference evidence="2" key="3">
    <citation type="submission" date="2010-09" db="EMBL/GenBank/DDBJ databases">
        <title>Annotation of Gaeumannomyces graminis var. tritici R3-111a-1.</title>
        <authorList>
            <consortium name="The Broad Institute Genome Sequencing Platform"/>
            <person name="Ma L.-J."/>
            <person name="Dead R."/>
            <person name="Young S.K."/>
            <person name="Zeng Q."/>
            <person name="Gargeya S."/>
            <person name="Fitzgerald M."/>
            <person name="Haas B."/>
            <person name="Abouelleil A."/>
            <person name="Alvarado L."/>
            <person name="Arachchi H.M."/>
            <person name="Berlin A."/>
            <person name="Brown A."/>
            <person name="Chapman S.B."/>
            <person name="Chen Z."/>
            <person name="Dunbar C."/>
            <person name="Freedman E."/>
            <person name="Gearin G."/>
            <person name="Gellesch M."/>
            <person name="Goldberg J."/>
            <person name="Griggs A."/>
            <person name="Gujja S."/>
            <person name="Heiman D."/>
            <person name="Howarth C."/>
            <person name="Larson L."/>
            <person name="Lui A."/>
            <person name="MacDonald P.J.P."/>
            <person name="Mehta T."/>
            <person name="Montmayeur A."/>
            <person name="Murphy C."/>
            <person name="Neiman D."/>
            <person name="Pearson M."/>
            <person name="Priest M."/>
            <person name="Roberts A."/>
            <person name="Saif S."/>
            <person name="Shea T."/>
            <person name="Shenoy N."/>
            <person name="Sisk P."/>
            <person name="Stolte C."/>
            <person name="Sykes S."/>
            <person name="Yandava C."/>
            <person name="Wortman J."/>
            <person name="Nusbaum C."/>
            <person name="Birren B."/>
        </authorList>
    </citation>
    <scope>NUCLEOTIDE SEQUENCE</scope>
    <source>
        <strain evidence="2">R3-111a-1</strain>
    </source>
</reference>